<keyword evidence="9" id="KW-0342">GTP-binding</keyword>
<dbReference type="RefSeq" id="WP_338363659.1">
    <property type="nucleotide sequence ID" value="NZ_CAWVOK010000009.1"/>
</dbReference>
<comment type="caution">
    <text evidence="12">The sequence shown here is derived from an EMBL/GenBank/DDBJ whole genome shotgun (WGS) entry which is preliminary data.</text>
</comment>
<evidence type="ECO:0000256" key="4">
    <source>
        <dbReference type="ARBA" id="ARBA00022619"/>
    </source>
</evidence>
<evidence type="ECO:0000256" key="2">
    <source>
        <dbReference type="ARBA" id="ARBA00004853"/>
    </source>
</evidence>
<comment type="cofactor">
    <cofactor evidence="1">
        <name>Zn(2+)</name>
        <dbReference type="ChEBI" id="CHEBI:29105"/>
    </cofactor>
</comment>
<reference evidence="12 13" key="1">
    <citation type="submission" date="2024-01" db="EMBL/GenBank/DDBJ databases">
        <authorList>
            <person name="Kunselman E."/>
        </authorList>
    </citation>
    <scope>NUCLEOTIDE SEQUENCE [LARGE SCALE GENOMIC DNA]</scope>
    <source>
        <strain evidence="12">2 abalone samples</strain>
    </source>
</reference>
<dbReference type="NCBIfam" id="NF001591">
    <property type="entry name" value="PRK00393.1"/>
    <property type="match status" value="1"/>
</dbReference>
<name>A0ABP0ES23_9RICK</name>
<keyword evidence="4" id="KW-0686">Riboflavin biosynthesis</keyword>
<dbReference type="CDD" id="cd00641">
    <property type="entry name" value="GTP_cyclohydro2"/>
    <property type="match status" value="1"/>
</dbReference>
<keyword evidence="7" id="KW-0378">Hydrolase</keyword>
<evidence type="ECO:0000256" key="9">
    <source>
        <dbReference type="ARBA" id="ARBA00023134"/>
    </source>
</evidence>
<dbReference type="EMBL" id="CAWVOK010000009">
    <property type="protein sequence ID" value="CAK8162554.1"/>
    <property type="molecule type" value="Genomic_DNA"/>
</dbReference>
<dbReference type="InterPro" id="IPR032677">
    <property type="entry name" value="GTP_cyclohydro_II"/>
</dbReference>
<evidence type="ECO:0000256" key="1">
    <source>
        <dbReference type="ARBA" id="ARBA00001947"/>
    </source>
</evidence>
<evidence type="ECO:0000313" key="13">
    <source>
        <dbReference type="Proteomes" id="UP001314181"/>
    </source>
</evidence>
<evidence type="ECO:0000256" key="6">
    <source>
        <dbReference type="ARBA" id="ARBA00022741"/>
    </source>
</evidence>
<keyword evidence="8" id="KW-0862">Zinc</keyword>
<accession>A0ABP0ES23</accession>
<sequence>MIDSEHCKIFGSNSTVIRRLFADIEGGVPFILWQYNFYCISTVVEFLANNTLSFLLKLGRAYITITHERAQYLGLKCNDNNALRYFLDNCFCTISNIKKIAGISYDKYNFDKRKFDIANSLDCQSLDVLRFLRILPSLLSVPITAEDAKNLQRIYGINKVNIDDVKLYITEQEKLRLVSKANIFIKHNDVVHKARLYNFCFGYLEHQVIIVGNPVRSAMPLVRIHSSCYTGDVLQSVLCDCGDQLHHALGLMTTEEKGGIIFYLNQEGRGIGLFNKLRAYELQHSGKDTIEANNALGFRSDERNFNVLKPMFDYLGISQCQLITNNPLKERALNAMGIKISQIVPSCFLPTQYNDSYMEAKIKKMGHLAF</sequence>
<evidence type="ECO:0000313" key="12">
    <source>
        <dbReference type="EMBL" id="CAK8162554.1"/>
    </source>
</evidence>
<dbReference type="Gene3D" id="3.40.50.10990">
    <property type="entry name" value="GTP cyclohydrolase II"/>
    <property type="match status" value="1"/>
</dbReference>
<proteinExistence type="predicted"/>
<dbReference type="SUPFAM" id="SSF142695">
    <property type="entry name" value="RibA-like"/>
    <property type="match status" value="1"/>
</dbReference>
<evidence type="ECO:0000256" key="5">
    <source>
        <dbReference type="ARBA" id="ARBA00022723"/>
    </source>
</evidence>
<keyword evidence="13" id="KW-1185">Reference proteome</keyword>
<dbReference type="Pfam" id="PF00925">
    <property type="entry name" value="GTP_cyclohydro2"/>
    <property type="match status" value="1"/>
</dbReference>
<dbReference type="PANTHER" id="PTHR21327">
    <property type="entry name" value="GTP CYCLOHYDROLASE II-RELATED"/>
    <property type="match status" value="1"/>
</dbReference>
<protein>
    <recommendedName>
        <fullName evidence="3">GTP cyclohydrolase II</fullName>
        <ecNumber evidence="3">3.5.4.25</ecNumber>
    </recommendedName>
</protein>
<dbReference type="EC" id="3.5.4.25" evidence="3"/>
<feature type="domain" description="GTP cyclohydrolase II" evidence="11">
    <location>
        <begin position="197"/>
        <end position="345"/>
    </location>
</feature>
<comment type="catalytic activity">
    <reaction evidence="10">
        <text>GTP + 4 H2O = 2,5-diamino-6-hydroxy-4-(5-phosphoribosylamino)-pyrimidine + formate + 2 phosphate + 3 H(+)</text>
        <dbReference type="Rhea" id="RHEA:23704"/>
        <dbReference type="ChEBI" id="CHEBI:15377"/>
        <dbReference type="ChEBI" id="CHEBI:15378"/>
        <dbReference type="ChEBI" id="CHEBI:15740"/>
        <dbReference type="ChEBI" id="CHEBI:37565"/>
        <dbReference type="ChEBI" id="CHEBI:43474"/>
        <dbReference type="ChEBI" id="CHEBI:58614"/>
        <dbReference type="EC" id="3.5.4.25"/>
    </reaction>
</comment>
<dbReference type="Proteomes" id="UP001314181">
    <property type="component" value="Unassembled WGS sequence"/>
</dbReference>
<evidence type="ECO:0000259" key="11">
    <source>
        <dbReference type="Pfam" id="PF00925"/>
    </source>
</evidence>
<dbReference type="InterPro" id="IPR036144">
    <property type="entry name" value="RibA-like_sf"/>
</dbReference>
<organism evidence="12 13">
    <name type="scientific">Candidatus Xenohaliotis californiensis</name>
    <dbReference type="NCBI Taxonomy" id="84677"/>
    <lineage>
        <taxon>Bacteria</taxon>
        <taxon>Pseudomonadati</taxon>
        <taxon>Pseudomonadota</taxon>
        <taxon>Alphaproteobacteria</taxon>
        <taxon>Rickettsiales</taxon>
        <taxon>Anaplasmataceae</taxon>
        <taxon>Candidatus Xenohaliotis</taxon>
    </lineage>
</organism>
<evidence type="ECO:0000256" key="7">
    <source>
        <dbReference type="ARBA" id="ARBA00022801"/>
    </source>
</evidence>
<evidence type="ECO:0000256" key="8">
    <source>
        <dbReference type="ARBA" id="ARBA00022833"/>
    </source>
</evidence>
<comment type="pathway">
    <text evidence="2">Cofactor biosynthesis; riboflavin biosynthesis; 5-amino-6-(D-ribitylamino)uracil from GTP: step 1/4.</text>
</comment>
<evidence type="ECO:0000256" key="3">
    <source>
        <dbReference type="ARBA" id="ARBA00012762"/>
    </source>
</evidence>
<keyword evidence="6" id="KW-0547">Nucleotide-binding</keyword>
<gene>
    <name evidence="12" type="ORF">CAXC1_180062</name>
</gene>
<dbReference type="PANTHER" id="PTHR21327:SF18">
    <property type="entry name" value="3,4-DIHYDROXY-2-BUTANONE 4-PHOSPHATE SYNTHASE"/>
    <property type="match status" value="1"/>
</dbReference>
<evidence type="ECO:0000256" key="10">
    <source>
        <dbReference type="ARBA" id="ARBA00049295"/>
    </source>
</evidence>
<dbReference type="InterPro" id="IPR000926">
    <property type="entry name" value="RibA"/>
</dbReference>
<keyword evidence="5" id="KW-0479">Metal-binding</keyword>